<organism evidence="1 3">
    <name type="scientific">Rotaria magnacalcarata</name>
    <dbReference type="NCBI Taxonomy" id="392030"/>
    <lineage>
        <taxon>Eukaryota</taxon>
        <taxon>Metazoa</taxon>
        <taxon>Spiralia</taxon>
        <taxon>Gnathifera</taxon>
        <taxon>Rotifera</taxon>
        <taxon>Eurotatoria</taxon>
        <taxon>Bdelloidea</taxon>
        <taxon>Philodinida</taxon>
        <taxon>Philodinidae</taxon>
        <taxon>Rotaria</taxon>
    </lineage>
</organism>
<dbReference type="EMBL" id="CAJOBG010102994">
    <property type="protein sequence ID" value="CAF4710843.1"/>
    <property type="molecule type" value="Genomic_DNA"/>
</dbReference>
<gene>
    <name evidence="1" type="ORF">OVN521_LOCUS48737</name>
    <name evidence="2" type="ORF">OVN521_LOCUS50580</name>
</gene>
<dbReference type="AlphaFoldDB" id="A0A821J1J9"/>
<keyword evidence="3" id="KW-1185">Reference proteome</keyword>
<evidence type="ECO:0000313" key="2">
    <source>
        <dbReference type="EMBL" id="CAF4763570.1"/>
    </source>
</evidence>
<comment type="caution">
    <text evidence="1">The sequence shown here is derived from an EMBL/GenBank/DDBJ whole genome shotgun (WGS) entry which is preliminary data.</text>
</comment>
<feature type="non-terminal residue" evidence="1">
    <location>
        <position position="34"/>
    </location>
</feature>
<reference evidence="1" key="1">
    <citation type="submission" date="2021-02" db="EMBL/GenBank/DDBJ databases">
        <authorList>
            <person name="Nowell W R."/>
        </authorList>
    </citation>
    <scope>NUCLEOTIDE SEQUENCE</scope>
</reference>
<evidence type="ECO:0000313" key="1">
    <source>
        <dbReference type="EMBL" id="CAF4710843.1"/>
    </source>
</evidence>
<evidence type="ECO:0000313" key="3">
    <source>
        <dbReference type="Proteomes" id="UP000663866"/>
    </source>
</evidence>
<protein>
    <submittedName>
        <fullName evidence="1">Uncharacterized protein</fullName>
    </submittedName>
</protein>
<dbReference type="Proteomes" id="UP000663866">
    <property type="component" value="Unassembled WGS sequence"/>
</dbReference>
<proteinExistence type="predicted"/>
<sequence>MGCGHSSPASNSPKLINTNETCSSLNLEQIFDGR</sequence>
<name>A0A821J1J9_9BILA</name>
<accession>A0A821J1J9</accession>
<dbReference type="EMBL" id="CAJOBG010117083">
    <property type="protein sequence ID" value="CAF4763570.1"/>
    <property type="molecule type" value="Genomic_DNA"/>
</dbReference>